<comment type="caution">
    <text evidence="3">The sequence shown here is derived from an EMBL/GenBank/DDBJ whole genome shotgun (WGS) entry which is preliminary data.</text>
</comment>
<evidence type="ECO:0008006" key="5">
    <source>
        <dbReference type="Google" id="ProtNLM"/>
    </source>
</evidence>
<feature type="region of interest" description="Disordered" evidence="1">
    <location>
        <begin position="315"/>
        <end position="357"/>
    </location>
</feature>
<sequence length="390" mass="39637">MSRIRSSFRSCACVCGACPQGEGRKPCRRAENGRIAAMRRSAAVAVTLALAALQAAPAGAAGAAAAEPSADSTSPAAEPLFRITDERIQESSGLAASSRHDGVYWTHNDSGTYGPQIYAVDEQGRTVATVDVVGEGVEARDWEAIAVGPGEDGEPAVFVGDIGDNFHGGWPSIRVYRLPEPRDLADQAIAATTFSFSYEDGGRDAEAMMVDPRDGRIHILSKEVAGGVYAAPEDLDPDATNTLTRVDSAPLYATGASFSPDGAYYAVRTYWAATVYDAADGVGGGRVVDRVPLPESDQGESLAFSHDGRSLLAGTEGADSPVWSVPLELPGAEPGEGGDGASDGPGTAGQGGAAGAGGSGGGTGAAVLIWTGVGLAAVVIAGIALLARRS</sequence>
<evidence type="ECO:0000256" key="2">
    <source>
        <dbReference type="SAM" id="Phobius"/>
    </source>
</evidence>
<accession>A0ABP9GLI3</accession>
<dbReference type="Proteomes" id="UP001499993">
    <property type="component" value="Unassembled WGS sequence"/>
</dbReference>
<protein>
    <recommendedName>
        <fullName evidence="5">WD40-like Beta Propeller Repeat</fullName>
    </recommendedName>
</protein>
<feature type="compositionally biased region" description="Gly residues" evidence="1">
    <location>
        <begin position="334"/>
        <end position="357"/>
    </location>
</feature>
<keyword evidence="2" id="KW-1133">Transmembrane helix</keyword>
<dbReference type="EMBL" id="BAABIK010000010">
    <property type="protein sequence ID" value="GAA4940436.1"/>
    <property type="molecule type" value="Genomic_DNA"/>
</dbReference>
<proteinExistence type="predicted"/>
<evidence type="ECO:0000313" key="3">
    <source>
        <dbReference type="EMBL" id="GAA4940436.1"/>
    </source>
</evidence>
<dbReference type="SUPFAM" id="SSF101898">
    <property type="entry name" value="NHL repeat"/>
    <property type="match status" value="1"/>
</dbReference>
<keyword evidence="2" id="KW-0472">Membrane</keyword>
<reference evidence="4" key="1">
    <citation type="journal article" date="2019" name="Int. J. Syst. Evol. Microbiol.">
        <title>The Global Catalogue of Microorganisms (GCM) 10K type strain sequencing project: providing services to taxonomists for standard genome sequencing and annotation.</title>
        <authorList>
            <consortium name="The Broad Institute Genomics Platform"/>
            <consortium name="The Broad Institute Genome Sequencing Center for Infectious Disease"/>
            <person name="Wu L."/>
            <person name="Ma J."/>
        </authorList>
    </citation>
    <scope>NUCLEOTIDE SEQUENCE [LARGE SCALE GENOMIC DNA]</scope>
    <source>
        <strain evidence="4">JCM 18123</strain>
    </source>
</reference>
<organism evidence="3 4">
    <name type="scientific">Streptomonospora halophila</name>
    <dbReference type="NCBI Taxonomy" id="427369"/>
    <lineage>
        <taxon>Bacteria</taxon>
        <taxon>Bacillati</taxon>
        <taxon>Actinomycetota</taxon>
        <taxon>Actinomycetes</taxon>
        <taxon>Streptosporangiales</taxon>
        <taxon>Nocardiopsidaceae</taxon>
        <taxon>Streptomonospora</taxon>
    </lineage>
</organism>
<gene>
    <name evidence="3" type="ORF">GCM10023224_22690</name>
</gene>
<evidence type="ECO:0000313" key="4">
    <source>
        <dbReference type="Proteomes" id="UP001499993"/>
    </source>
</evidence>
<feature type="transmembrane region" description="Helical" evidence="2">
    <location>
        <begin position="367"/>
        <end position="387"/>
    </location>
</feature>
<evidence type="ECO:0000256" key="1">
    <source>
        <dbReference type="SAM" id="MobiDB-lite"/>
    </source>
</evidence>
<keyword evidence="2" id="KW-0812">Transmembrane</keyword>
<keyword evidence="4" id="KW-1185">Reference proteome</keyword>
<name>A0ABP9GLI3_9ACTN</name>